<reference evidence="5" key="1">
    <citation type="submission" date="2016-04" db="EMBL/GenBank/DDBJ databases">
        <title>Complete Genome Sequences of Twelve Strains of a Stable Defined Moderately Diverse Mouse Microbiota 2 (sDMDMm2).</title>
        <authorList>
            <person name="Uchimura Y."/>
            <person name="Wyss M."/>
            <person name="Brugiroux S."/>
            <person name="Limenitakis J.P."/>
            <person name="Stecher B."/>
            <person name="McCoy K.D."/>
            <person name="Macpherson A.J."/>
        </authorList>
    </citation>
    <scope>NUCLEOTIDE SEQUENCE [LARGE SCALE GENOMIC DNA]</scope>
    <source>
        <strain evidence="5">YL27</strain>
    </source>
</reference>
<keyword evidence="1" id="KW-0328">Glycosyltransferase</keyword>
<gene>
    <name evidence="4" type="ORF">A4V02_12225</name>
</gene>
<dbReference type="OrthoDB" id="9768048at2"/>
<dbReference type="PANTHER" id="PTHR30160:SF22">
    <property type="entry name" value="LIPOPOLYSACCHARIDE CORE BIOSYNTHESIS PROTEIN"/>
    <property type="match status" value="1"/>
</dbReference>
<dbReference type="GO" id="GO:0009244">
    <property type="term" value="P:lipopolysaccharide core region biosynthetic process"/>
    <property type="evidence" value="ECO:0007669"/>
    <property type="project" value="TreeGrafter"/>
</dbReference>
<evidence type="ECO:0000313" key="5">
    <source>
        <dbReference type="Proteomes" id="UP000186351"/>
    </source>
</evidence>
<evidence type="ECO:0000256" key="1">
    <source>
        <dbReference type="ARBA" id="ARBA00022676"/>
    </source>
</evidence>
<evidence type="ECO:0000256" key="3">
    <source>
        <dbReference type="SAM" id="Phobius"/>
    </source>
</evidence>
<keyword evidence="3" id="KW-0812">Transmembrane</keyword>
<dbReference type="Proteomes" id="UP000186351">
    <property type="component" value="Chromosome"/>
</dbReference>
<dbReference type="GO" id="GO:0008713">
    <property type="term" value="F:ADP-heptose-lipopolysaccharide heptosyltransferase activity"/>
    <property type="evidence" value="ECO:0007669"/>
    <property type="project" value="TreeGrafter"/>
</dbReference>
<keyword evidence="3" id="KW-0472">Membrane</keyword>
<dbReference type="Gene3D" id="3.40.50.2000">
    <property type="entry name" value="Glycogen Phosphorylase B"/>
    <property type="match status" value="2"/>
</dbReference>
<dbReference type="STRING" id="1796646.A4V02_12225"/>
<name>A0A1B1SC99_9BACT</name>
<dbReference type="Pfam" id="PF01075">
    <property type="entry name" value="Glyco_transf_9"/>
    <property type="match status" value="1"/>
</dbReference>
<proteinExistence type="predicted"/>
<dbReference type="InterPro" id="IPR002201">
    <property type="entry name" value="Glyco_trans_9"/>
</dbReference>
<dbReference type="GO" id="GO:0005829">
    <property type="term" value="C:cytosol"/>
    <property type="evidence" value="ECO:0007669"/>
    <property type="project" value="TreeGrafter"/>
</dbReference>
<dbReference type="SUPFAM" id="SSF53756">
    <property type="entry name" value="UDP-Glycosyltransferase/glycogen phosphorylase"/>
    <property type="match status" value="1"/>
</dbReference>
<dbReference type="GeneID" id="65537640"/>
<evidence type="ECO:0000313" key="4">
    <source>
        <dbReference type="EMBL" id="ANU64408.1"/>
    </source>
</evidence>
<accession>A0A1Z2XGC4</accession>
<feature type="transmembrane region" description="Helical" evidence="3">
    <location>
        <begin position="12"/>
        <end position="31"/>
    </location>
</feature>
<keyword evidence="2 4" id="KW-0808">Transferase</keyword>
<organism evidence="4 5">
    <name type="scientific">Muribaculum intestinale</name>
    <dbReference type="NCBI Taxonomy" id="1796646"/>
    <lineage>
        <taxon>Bacteria</taxon>
        <taxon>Pseudomonadati</taxon>
        <taxon>Bacteroidota</taxon>
        <taxon>Bacteroidia</taxon>
        <taxon>Bacteroidales</taxon>
        <taxon>Muribaculaceae</taxon>
        <taxon>Muribaculum</taxon>
    </lineage>
</organism>
<evidence type="ECO:0000256" key="2">
    <source>
        <dbReference type="ARBA" id="ARBA00022679"/>
    </source>
</evidence>
<accession>A0A1B1SC99</accession>
<dbReference type="InterPro" id="IPR051199">
    <property type="entry name" value="LPS_LOS_Heptosyltrfase"/>
</dbReference>
<dbReference type="AlphaFoldDB" id="A0A1B1SC99"/>
<protein>
    <submittedName>
        <fullName evidence="4">Glycosyl transferase family 1</fullName>
    </submittedName>
</protein>
<dbReference type="KEGG" id="pary:A4V02_12225"/>
<dbReference type="EMBL" id="CP015402">
    <property type="protein sequence ID" value="ANU64408.1"/>
    <property type="molecule type" value="Genomic_DNA"/>
</dbReference>
<dbReference type="CDD" id="cd03789">
    <property type="entry name" value="GT9_LPS_heptosyltransferase"/>
    <property type="match status" value="1"/>
</dbReference>
<dbReference type="PANTHER" id="PTHR30160">
    <property type="entry name" value="TETRAACYLDISACCHARIDE 4'-KINASE-RELATED"/>
    <property type="match status" value="1"/>
</dbReference>
<sequence length="353" mass="39700">MPKNKKELPRNVLVMRFSALGDVAMTIPVVYSVCRSNPATRFIFLTKKSQASLFINPPANLVVLGIDFKAEYPHAYALWRLFAKLKKEYGIDAVADLHGVLRSYMISMSGLLRGVTVHMIRKGRMHKRALTRPRNKVMLPLISSRARYREVFYRFGFSMEEPFVSIYDGAADTALFASITPPKTPDEKWVGIAPFAKHKGKIYPPELMEKVVEELSATPGVKIFLFGGGDYEREILGRWAQTYPGVVSLADKKHGFTVEMALLSYLDTIVSMDSANMHLASLVGVRVVSIWGATHSYCGFKGYRQHESDIIQLPMTCRPCSVFGNKPCMRGDYHCLRGISPQIIIKKVKSIIE</sequence>
<keyword evidence="3" id="KW-1133">Transmembrane helix</keyword>
<keyword evidence="5" id="KW-1185">Reference proteome</keyword>
<dbReference type="RefSeq" id="WP_068961688.1">
    <property type="nucleotide sequence ID" value="NZ_CAJTAP010000004.1"/>
</dbReference>